<dbReference type="Pfam" id="PF02778">
    <property type="entry name" value="tRNA_int_endo_N"/>
    <property type="match status" value="1"/>
</dbReference>
<feature type="domain" description="tRNA intron endonuclease N-terminal" evidence="2">
    <location>
        <begin position="3"/>
        <end position="65"/>
    </location>
</feature>
<dbReference type="GO" id="GO:0005737">
    <property type="term" value="C:cytoplasm"/>
    <property type="evidence" value="ECO:0007669"/>
    <property type="project" value="TreeGrafter"/>
</dbReference>
<evidence type="ECO:0000259" key="1">
    <source>
        <dbReference type="Pfam" id="PF01974"/>
    </source>
</evidence>
<dbReference type="EMBL" id="JAGVWD010000067">
    <property type="protein sequence ID" value="MBS3057763.1"/>
    <property type="molecule type" value="Genomic_DNA"/>
</dbReference>
<dbReference type="Gene3D" id="3.40.1170.20">
    <property type="entry name" value="tRNA intron endonuclease, N-terminal domain"/>
    <property type="match status" value="1"/>
</dbReference>
<name>A0A8T4KRW4_9ARCH</name>
<dbReference type="NCBIfam" id="TIGR00324">
    <property type="entry name" value="endA"/>
    <property type="match status" value="1"/>
</dbReference>
<reference evidence="3" key="1">
    <citation type="submission" date="2021-03" db="EMBL/GenBank/DDBJ databases">
        <authorList>
            <person name="Jaffe A."/>
        </authorList>
    </citation>
    <scope>NUCLEOTIDE SEQUENCE</scope>
    <source>
        <strain evidence="3">RIFCSPHIGHO2_01_FULL_AR10_44_11</strain>
    </source>
</reference>
<dbReference type="InterPro" id="IPR006678">
    <property type="entry name" value="tRNA_intron_Endonuc_N"/>
</dbReference>
<dbReference type="Gene3D" id="3.40.1350.10">
    <property type="match status" value="1"/>
</dbReference>
<dbReference type="Pfam" id="PF01974">
    <property type="entry name" value="tRNA_int_endo"/>
    <property type="match status" value="1"/>
</dbReference>
<dbReference type="InterPro" id="IPR036167">
    <property type="entry name" value="tRNA_intron_Endo_cat-like_sf"/>
</dbReference>
<protein>
    <submittedName>
        <fullName evidence="3">tRNA-intron lyase</fullName>
        <ecNumber evidence="3">4.6.1.16</ecNumber>
    </submittedName>
</protein>
<evidence type="ECO:0000313" key="3">
    <source>
        <dbReference type="EMBL" id="MBS3057763.1"/>
    </source>
</evidence>
<evidence type="ECO:0000313" key="4">
    <source>
        <dbReference type="Proteomes" id="UP000677687"/>
    </source>
</evidence>
<organism evidence="3 4">
    <name type="scientific">Candidatus Iainarchaeum sp</name>
    <dbReference type="NCBI Taxonomy" id="3101447"/>
    <lineage>
        <taxon>Archaea</taxon>
        <taxon>Candidatus Iainarchaeota</taxon>
        <taxon>Candidatus Iainarchaeia</taxon>
        <taxon>Candidatus Iainarchaeales</taxon>
        <taxon>Candidatus Iainarchaeaceae</taxon>
        <taxon>Candidatus Iainarchaeum</taxon>
    </lineage>
</organism>
<dbReference type="PANTHER" id="PTHR21227:SF0">
    <property type="entry name" value="TRNA-SPLICING ENDONUCLEASE SUBUNIT SEN2"/>
    <property type="match status" value="1"/>
</dbReference>
<sequence>MALLIDNKVVVDDFKKADQLLQKGFGERREHEHVLDLKEALYLLEKDSIEISDKKGKKISRPELLKIAGREETNFYTKFLVYSDMRTRGFVIKTGFKFGFDFRVYPRGKKPGEEHTQWVIHVATQGEKLTMPVLSRMVRLAGNLHTIILVAVVDSENDINYYQIDRITP</sequence>
<dbReference type="PANTHER" id="PTHR21227">
    <property type="entry name" value="TRNA-SPLICING ENDONUCLEASE SUBUNIT SEN2"/>
    <property type="match status" value="1"/>
</dbReference>
<keyword evidence="3" id="KW-0456">Lyase</keyword>
<evidence type="ECO:0000259" key="2">
    <source>
        <dbReference type="Pfam" id="PF02778"/>
    </source>
</evidence>
<accession>A0A8T4KRW4</accession>
<feature type="domain" description="tRNA intron endonuclease catalytic" evidence="1">
    <location>
        <begin position="75"/>
        <end position="161"/>
    </location>
</feature>
<dbReference type="PIRSF" id="PIRSF005285">
    <property type="entry name" value="tRNA_splic_archaea"/>
    <property type="match status" value="1"/>
</dbReference>
<dbReference type="SUPFAM" id="SSF55267">
    <property type="entry name" value="tRNA-intron endonuclease N-terminal domain-like"/>
    <property type="match status" value="1"/>
</dbReference>
<reference evidence="3" key="2">
    <citation type="submission" date="2021-05" db="EMBL/GenBank/DDBJ databases">
        <title>Protein family content uncovers lineage relationships and bacterial pathway maintenance mechanisms in DPANN archaea.</title>
        <authorList>
            <person name="Castelle C.J."/>
            <person name="Meheust R."/>
            <person name="Jaffe A.L."/>
            <person name="Seitz K."/>
            <person name="Gong X."/>
            <person name="Baker B.J."/>
            <person name="Banfield J.F."/>
        </authorList>
    </citation>
    <scope>NUCLEOTIDE SEQUENCE</scope>
    <source>
        <strain evidence="3">RIFCSPHIGHO2_01_FULL_AR10_44_11</strain>
    </source>
</reference>
<dbReference type="InterPro" id="IPR011856">
    <property type="entry name" value="tRNA_endonuc-like_dom_sf"/>
</dbReference>
<dbReference type="GO" id="GO:0006388">
    <property type="term" value="P:tRNA splicing, via endonucleolytic cleavage and ligation"/>
    <property type="evidence" value="ECO:0007669"/>
    <property type="project" value="InterPro"/>
</dbReference>
<dbReference type="EC" id="4.6.1.16" evidence="3"/>
<proteinExistence type="predicted"/>
<dbReference type="InterPro" id="IPR006677">
    <property type="entry name" value="tRNA_intron_Endonuc_cat-like"/>
</dbReference>
<dbReference type="InterPro" id="IPR016442">
    <property type="entry name" value="tRNA_splic_arch_short"/>
</dbReference>
<gene>
    <name evidence="3" type="primary">endA</name>
    <name evidence="3" type="ORF">J4415_04010</name>
</gene>
<dbReference type="GO" id="GO:0003676">
    <property type="term" value="F:nucleic acid binding"/>
    <property type="evidence" value="ECO:0007669"/>
    <property type="project" value="InterPro"/>
</dbReference>
<dbReference type="InterPro" id="IPR036740">
    <property type="entry name" value="tRNA_intron_Endonuc_N_sf"/>
</dbReference>
<dbReference type="GO" id="GO:0000213">
    <property type="term" value="F:tRNA-intron lyase activity"/>
    <property type="evidence" value="ECO:0007669"/>
    <property type="project" value="UniProtKB-EC"/>
</dbReference>
<dbReference type="AlphaFoldDB" id="A0A8T4KRW4"/>
<dbReference type="Proteomes" id="UP000677687">
    <property type="component" value="Unassembled WGS sequence"/>
</dbReference>
<dbReference type="SUPFAM" id="SSF53032">
    <property type="entry name" value="tRNA-intron endonuclease catalytic domain-like"/>
    <property type="match status" value="1"/>
</dbReference>
<dbReference type="InterPro" id="IPR006676">
    <property type="entry name" value="tRNA_splic"/>
</dbReference>
<dbReference type="CDD" id="cd22363">
    <property type="entry name" value="tRNA-intron_lyase_C"/>
    <property type="match status" value="1"/>
</dbReference>
<comment type="caution">
    <text evidence="3">The sequence shown here is derived from an EMBL/GenBank/DDBJ whole genome shotgun (WGS) entry which is preliminary data.</text>
</comment>